<evidence type="ECO:0000313" key="1">
    <source>
        <dbReference type="EMBL" id="KAG8047821.1"/>
    </source>
</evidence>
<proteinExistence type="predicted"/>
<name>A0A8J5V581_ZIZPA</name>
<comment type="caution">
    <text evidence="1">The sequence shown here is derived from an EMBL/GenBank/DDBJ whole genome shotgun (WGS) entry which is preliminary data.</text>
</comment>
<protein>
    <submittedName>
        <fullName evidence="1">Uncharacterized protein</fullName>
    </submittedName>
</protein>
<sequence length="80" mass="8833">MPRCPRPTPDLHWSPAVRVTSRWPPALYHRSPAARVASRWPPALYHRSPASNASSLPTRCSLCTTGSPSCTRGINLRRAS</sequence>
<gene>
    <name evidence="1" type="ORF">GUJ93_ZPchr0008g12554</name>
</gene>
<organism evidence="1 2">
    <name type="scientific">Zizania palustris</name>
    <name type="common">Northern wild rice</name>
    <dbReference type="NCBI Taxonomy" id="103762"/>
    <lineage>
        <taxon>Eukaryota</taxon>
        <taxon>Viridiplantae</taxon>
        <taxon>Streptophyta</taxon>
        <taxon>Embryophyta</taxon>
        <taxon>Tracheophyta</taxon>
        <taxon>Spermatophyta</taxon>
        <taxon>Magnoliopsida</taxon>
        <taxon>Liliopsida</taxon>
        <taxon>Poales</taxon>
        <taxon>Poaceae</taxon>
        <taxon>BOP clade</taxon>
        <taxon>Oryzoideae</taxon>
        <taxon>Oryzeae</taxon>
        <taxon>Zizaniinae</taxon>
        <taxon>Zizania</taxon>
    </lineage>
</organism>
<reference evidence="1" key="1">
    <citation type="journal article" date="2021" name="bioRxiv">
        <title>Whole Genome Assembly and Annotation of Northern Wild Rice, Zizania palustris L., Supports a Whole Genome Duplication in the Zizania Genus.</title>
        <authorList>
            <person name="Haas M."/>
            <person name="Kono T."/>
            <person name="Macchietto M."/>
            <person name="Millas R."/>
            <person name="McGilp L."/>
            <person name="Shao M."/>
            <person name="Duquette J."/>
            <person name="Hirsch C.N."/>
            <person name="Kimball J."/>
        </authorList>
    </citation>
    <scope>NUCLEOTIDE SEQUENCE</scope>
    <source>
        <tissue evidence="1">Fresh leaf tissue</tissue>
    </source>
</reference>
<evidence type="ECO:0000313" key="2">
    <source>
        <dbReference type="Proteomes" id="UP000729402"/>
    </source>
</evidence>
<dbReference type="AlphaFoldDB" id="A0A8J5V581"/>
<accession>A0A8J5V581</accession>
<keyword evidence="2" id="KW-1185">Reference proteome</keyword>
<dbReference type="Proteomes" id="UP000729402">
    <property type="component" value="Unassembled WGS sequence"/>
</dbReference>
<dbReference type="EMBL" id="JAAALK010000290">
    <property type="protein sequence ID" value="KAG8047821.1"/>
    <property type="molecule type" value="Genomic_DNA"/>
</dbReference>
<reference evidence="1" key="2">
    <citation type="submission" date="2021-02" db="EMBL/GenBank/DDBJ databases">
        <authorList>
            <person name="Kimball J.A."/>
            <person name="Haas M.W."/>
            <person name="Macchietto M."/>
            <person name="Kono T."/>
            <person name="Duquette J."/>
            <person name="Shao M."/>
        </authorList>
    </citation>
    <scope>NUCLEOTIDE SEQUENCE</scope>
    <source>
        <tissue evidence="1">Fresh leaf tissue</tissue>
    </source>
</reference>